<dbReference type="InterPro" id="IPR044862">
    <property type="entry name" value="Pro_4_hyd_alph_FE2OG_OXY"/>
</dbReference>
<dbReference type="AlphaFoldDB" id="A0A409VN61"/>
<protein>
    <recommendedName>
        <fullName evidence="6">Fe2OG dioxygenase domain-containing protein</fullName>
    </recommendedName>
</protein>
<dbReference type="PANTHER" id="PTHR10869">
    <property type="entry name" value="PROLYL 4-HYDROXYLASE ALPHA SUBUNIT"/>
    <property type="match status" value="1"/>
</dbReference>
<dbReference type="SMART" id="SM00702">
    <property type="entry name" value="P4Hc"/>
    <property type="match status" value="1"/>
</dbReference>
<dbReference type="Pfam" id="PF13640">
    <property type="entry name" value="2OG-FeII_Oxy_3"/>
    <property type="match status" value="1"/>
</dbReference>
<keyword evidence="5" id="KW-0408">Iron</keyword>
<evidence type="ECO:0000256" key="4">
    <source>
        <dbReference type="ARBA" id="ARBA00023002"/>
    </source>
</evidence>
<evidence type="ECO:0000256" key="2">
    <source>
        <dbReference type="ARBA" id="ARBA00022723"/>
    </source>
</evidence>
<sequence length="223" mass="25437">MPTKNKHTSQFPVLTPKSDLECIPILQDQIIIIDDLLSPAECKSFVKFIDGLPLELTPPKKRGEAERVNHRFSITSMDFAARLHELLLPHLPSFPYPSSVKHPPTLDSPRKPQFCNSNIRVYKYSPLQYFGPHYDDSVRDPVTGTKSEWTLLIYLTGIEDGVEGGETLFYNEQRGKPREVITPPLKRGTALLHRHGEECMLHEGSPVRKGTKYVLRSDLMFTR</sequence>
<dbReference type="InterPro" id="IPR045054">
    <property type="entry name" value="P4HA-like"/>
</dbReference>
<feature type="domain" description="Fe2OG dioxygenase" evidence="6">
    <location>
        <begin position="111"/>
        <end position="223"/>
    </location>
</feature>
<keyword evidence="2" id="KW-0479">Metal-binding</keyword>
<dbReference type="InterPro" id="IPR006620">
    <property type="entry name" value="Pro_4_hyd_alph"/>
</dbReference>
<keyword evidence="4" id="KW-0560">Oxidoreductase</keyword>
<comment type="caution">
    <text evidence="7">The sequence shown here is derived from an EMBL/GenBank/DDBJ whole genome shotgun (WGS) entry which is preliminary data.</text>
</comment>
<dbReference type="PANTHER" id="PTHR10869:SF236">
    <property type="entry name" value="PROLYL 4-HYDROXYLASE ALPHA SUBUNIT DOMAIN-CONTAINING PROTEIN"/>
    <property type="match status" value="1"/>
</dbReference>
<dbReference type="GO" id="GO:0031418">
    <property type="term" value="F:L-ascorbic acid binding"/>
    <property type="evidence" value="ECO:0007669"/>
    <property type="project" value="InterPro"/>
</dbReference>
<reference evidence="7 8" key="1">
    <citation type="journal article" date="2018" name="Evol. Lett.">
        <title>Horizontal gene cluster transfer increased hallucinogenic mushroom diversity.</title>
        <authorList>
            <person name="Reynolds H.T."/>
            <person name="Vijayakumar V."/>
            <person name="Gluck-Thaler E."/>
            <person name="Korotkin H.B."/>
            <person name="Matheny P.B."/>
            <person name="Slot J.C."/>
        </authorList>
    </citation>
    <scope>NUCLEOTIDE SEQUENCE [LARGE SCALE GENOMIC DNA]</scope>
    <source>
        <strain evidence="7 8">2631</strain>
    </source>
</reference>
<dbReference type="GO" id="GO:0005783">
    <property type="term" value="C:endoplasmic reticulum"/>
    <property type="evidence" value="ECO:0007669"/>
    <property type="project" value="TreeGrafter"/>
</dbReference>
<dbReference type="STRING" id="93625.A0A409VN61"/>
<comment type="cofactor">
    <cofactor evidence="1">
        <name>L-ascorbate</name>
        <dbReference type="ChEBI" id="CHEBI:38290"/>
    </cofactor>
</comment>
<name>A0A409VN61_PSICY</name>
<dbReference type="Proteomes" id="UP000283269">
    <property type="component" value="Unassembled WGS sequence"/>
</dbReference>
<keyword evidence="8" id="KW-1185">Reference proteome</keyword>
<dbReference type="InterPro" id="IPR005123">
    <property type="entry name" value="Oxoglu/Fe-dep_dioxygenase_dom"/>
</dbReference>
<dbReference type="PROSITE" id="PS51471">
    <property type="entry name" value="FE2OG_OXY"/>
    <property type="match status" value="1"/>
</dbReference>
<dbReference type="InParanoid" id="A0A409VN61"/>
<evidence type="ECO:0000313" key="8">
    <source>
        <dbReference type="Proteomes" id="UP000283269"/>
    </source>
</evidence>
<dbReference type="OrthoDB" id="69177at2759"/>
<evidence type="ECO:0000256" key="1">
    <source>
        <dbReference type="ARBA" id="ARBA00001961"/>
    </source>
</evidence>
<evidence type="ECO:0000256" key="3">
    <source>
        <dbReference type="ARBA" id="ARBA00022964"/>
    </source>
</evidence>
<keyword evidence="3" id="KW-0223">Dioxygenase</keyword>
<accession>A0A409VN61</accession>
<evidence type="ECO:0000256" key="5">
    <source>
        <dbReference type="ARBA" id="ARBA00023004"/>
    </source>
</evidence>
<dbReference type="GO" id="GO:0005506">
    <property type="term" value="F:iron ion binding"/>
    <property type="evidence" value="ECO:0007669"/>
    <property type="project" value="InterPro"/>
</dbReference>
<dbReference type="Gene3D" id="2.60.120.620">
    <property type="entry name" value="q2cbj1_9rhob like domain"/>
    <property type="match status" value="1"/>
</dbReference>
<evidence type="ECO:0000313" key="7">
    <source>
        <dbReference type="EMBL" id="PPQ67656.1"/>
    </source>
</evidence>
<dbReference type="EMBL" id="NHYD01003971">
    <property type="protein sequence ID" value="PPQ67656.1"/>
    <property type="molecule type" value="Genomic_DNA"/>
</dbReference>
<proteinExistence type="predicted"/>
<dbReference type="GO" id="GO:0004656">
    <property type="term" value="F:procollagen-proline 4-dioxygenase activity"/>
    <property type="evidence" value="ECO:0007669"/>
    <property type="project" value="TreeGrafter"/>
</dbReference>
<gene>
    <name evidence="7" type="ORF">CVT25_012684</name>
</gene>
<organism evidence="7 8">
    <name type="scientific">Psilocybe cyanescens</name>
    <dbReference type="NCBI Taxonomy" id="93625"/>
    <lineage>
        <taxon>Eukaryota</taxon>
        <taxon>Fungi</taxon>
        <taxon>Dikarya</taxon>
        <taxon>Basidiomycota</taxon>
        <taxon>Agaricomycotina</taxon>
        <taxon>Agaricomycetes</taxon>
        <taxon>Agaricomycetidae</taxon>
        <taxon>Agaricales</taxon>
        <taxon>Agaricineae</taxon>
        <taxon>Strophariaceae</taxon>
        <taxon>Psilocybe</taxon>
    </lineage>
</organism>
<evidence type="ECO:0000259" key="6">
    <source>
        <dbReference type="PROSITE" id="PS51471"/>
    </source>
</evidence>